<evidence type="ECO:0000313" key="4">
    <source>
        <dbReference type="EMBL" id="RIJ33187.1"/>
    </source>
</evidence>
<dbReference type="Gene3D" id="3.40.50.1820">
    <property type="entry name" value="alpha/beta hydrolase"/>
    <property type="match status" value="1"/>
</dbReference>
<feature type="domain" description="Dipeptidylpeptidase IV N-terminal" evidence="3">
    <location>
        <begin position="146"/>
        <end position="499"/>
    </location>
</feature>
<evidence type="ECO:0000313" key="5">
    <source>
        <dbReference type="Proteomes" id="UP000266385"/>
    </source>
</evidence>
<evidence type="ECO:0000259" key="2">
    <source>
        <dbReference type="Pfam" id="PF00326"/>
    </source>
</evidence>
<protein>
    <submittedName>
        <fullName evidence="4">S9 family peptidase</fullName>
    </submittedName>
</protein>
<accession>A0A399RTH2</accession>
<dbReference type="PANTHER" id="PTHR11731:SF193">
    <property type="entry name" value="DIPEPTIDYL PEPTIDASE 9"/>
    <property type="match status" value="1"/>
</dbReference>
<dbReference type="InterPro" id="IPR029058">
    <property type="entry name" value="AB_hydrolase_fold"/>
</dbReference>
<dbReference type="PANTHER" id="PTHR11731">
    <property type="entry name" value="PROTEASE FAMILY S9B,C DIPEPTIDYL-PEPTIDASE IV-RELATED"/>
    <property type="match status" value="1"/>
</dbReference>
<dbReference type="AlphaFoldDB" id="A0A399RTH2"/>
<dbReference type="OrthoDB" id="9806163at2"/>
<dbReference type="EMBL" id="QWFX01000005">
    <property type="protein sequence ID" value="RIJ33187.1"/>
    <property type="molecule type" value="Genomic_DNA"/>
</dbReference>
<dbReference type="Pfam" id="PF00930">
    <property type="entry name" value="DPPIV_N"/>
    <property type="match status" value="1"/>
</dbReference>
<feature type="domain" description="Peptidase S9 prolyl oligopeptidase catalytic" evidence="2">
    <location>
        <begin position="589"/>
        <end position="788"/>
    </location>
</feature>
<keyword evidence="5" id="KW-1185">Reference proteome</keyword>
<dbReference type="Pfam" id="PF00326">
    <property type="entry name" value="Peptidase_S9"/>
    <property type="match status" value="1"/>
</dbReference>
<dbReference type="InterPro" id="IPR001375">
    <property type="entry name" value="Peptidase_S9_cat"/>
</dbReference>
<dbReference type="GO" id="GO:0008239">
    <property type="term" value="F:dipeptidyl-peptidase activity"/>
    <property type="evidence" value="ECO:0007669"/>
    <property type="project" value="TreeGrafter"/>
</dbReference>
<evidence type="ECO:0000259" key="3">
    <source>
        <dbReference type="Pfam" id="PF00930"/>
    </source>
</evidence>
<organism evidence="4 5">
    <name type="scientific">Henriciella mobilis</name>
    <dbReference type="NCBI Taxonomy" id="2305467"/>
    <lineage>
        <taxon>Bacteria</taxon>
        <taxon>Pseudomonadati</taxon>
        <taxon>Pseudomonadota</taxon>
        <taxon>Alphaproteobacteria</taxon>
        <taxon>Hyphomonadales</taxon>
        <taxon>Hyphomonadaceae</taxon>
        <taxon>Henriciella</taxon>
    </lineage>
</organism>
<dbReference type="InterPro" id="IPR002469">
    <property type="entry name" value="Peptidase_S9B_N"/>
</dbReference>
<dbReference type="GO" id="GO:0006508">
    <property type="term" value="P:proteolysis"/>
    <property type="evidence" value="ECO:0007669"/>
    <property type="project" value="InterPro"/>
</dbReference>
<feature type="chain" id="PRO_5017278256" evidence="1">
    <location>
        <begin position="27"/>
        <end position="789"/>
    </location>
</feature>
<keyword evidence="1" id="KW-0732">Signal</keyword>
<dbReference type="SUPFAM" id="SSF53474">
    <property type="entry name" value="alpha/beta-Hydrolases"/>
    <property type="match status" value="1"/>
</dbReference>
<dbReference type="SUPFAM" id="SSF82171">
    <property type="entry name" value="DPP6 N-terminal domain-like"/>
    <property type="match status" value="1"/>
</dbReference>
<dbReference type="Gene3D" id="2.140.10.30">
    <property type="entry name" value="Dipeptidylpeptidase IV, N-terminal domain"/>
    <property type="match status" value="1"/>
</dbReference>
<evidence type="ECO:0000256" key="1">
    <source>
        <dbReference type="SAM" id="SignalP"/>
    </source>
</evidence>
<reference evidence="4 5" key="1">
    <citation type="submission" date="2018-08" db="EMBL/GenBank/DDBJ databases">
        <title>Henriciella mobilis sp. nov., isolated from seawater.</title>
        <authorList>
            <person name="Cheng H."/>
            <person name="Wu Y.-H."/>
            <person name="Xu X.-W."/>
            <person name="Guo L.-L."/>
        </authorList>
    </citation>
    <scope>NUCLEOTIDE SEQUENCE [LARGE SCALE GENOMIC DNA]</scope>
    <source>
        <strain evidence="4 5">JN25</strain>
    </source>
</reference>
<dbReference type="PROSITE" id="PS51257">
    <property type="entry name" value="PROKAR_LIPOPROTEIN"/>
    <property type="match status" value="1"/>
</dbReference>
<comment type="caution">
    <text evidence="4">The sequence shown here is derived from an EMBL/GenBank/DDBJ whole genome shotgun (WGS) entry which is preliminary data.</text>
</comment>
<dbReference type="Proteomes" id="UP000266385">
    <property type="component" value="Unassembled WGS sequence"/>
</dbReference>
<gene>
    <name evidence="4" type="ORF">D1223_03245</name>
</gene>
<proteinExistence type="predicted"/>
<dbReference type="InterPro" id="IPR050278">
    <property type="entry name" value="Serine_Prot_S9B/DPPIV"/>
</dbReference>
<dbReference type="GO" id="GO:0008236">
    <property type="term" value="F:serine-type peptidase activity"/>
    <property type="evidence" value="ECO:0007669"/>
    <property type="project" value="InterPro"/>
</dbReference>
<name>A0A399RTH2_9PROT</name>
<sequence>MKRRISTLLVLTALVAGSAGCVSAQARDRETAQVTNRAELTIERLYASPSLSGPSATGVKYSPDGRRVTFLKAREDDGSRYDLWQFDVETGEQSMLVDSSVLVPDEGELSEEEKALRERKRIAGRKGIVDYAWGTADTILVPLGGDLYLVSLGEDGHSVRQLIDTDAFEYDARVSPKGNFVSFIRDGALFVIDLATGEERQISPDAEPDKAIAYGVSEFVAQEEMSRYTGYWWSPDERHIAYTRVDESKVDIVERFDIAAEQTTVIDQRYPRAGRPNALVNLMVRNMKTGEVSNIYGVGPDTYLARVNWAGRSLWFQTVNRDQTEITYHRTDGKPWRVWSPLRERQEKWVNLSKDFCTVDEGIVLSTEQSGYRHLALSRFGSESDDLVPITGGNWAIDSLKAIDRETRMVYFTGYADTPLEQHLYRIRLPWTDEELENSRDTGRLPDSNCTDLTPMSARAQVDCPPPVRITEAGKSWSVTMAPDGKSFVGTSSSPTQPPQTGLYSADGALIGWIEENALDESHPYAPYLDTHAVPEFGTLEAEDGQTLHYSILKPADFDPSKTYPVIIDVYGGPHVQTVDRDWESLSDQYLARQGYIVFRLDNRGMANRGKRFEDVIYRQTGGPEVRDQLAGVDWLKAQPFVDADRIAIQGWSYGGYMTLMTILQSPEGTFAAAAAGAPVTDWSLYDTFYTERYMDTPQDNPEGYEKSSVFYHLDQLEGALPPTLLMHGMADDNVTFDNMTRLMAAMQEKGLMFDLMTYPGQRHGIRGQALQTHLMKTRMAFLNRHLKP</sequence>
<feature type="signal peptide" evidence="1">
    <location>
        <begin position="1"/>
        <end position="26"/>
    </location>
</feature>